<protein>
    <submittedName>
        <fullName evidence="1">Uncharacterized protein</fullName>
    </submittedName>
</protein>
<gene>
    <name evidence="1" type="ORF">SAMN05421790_101223</name>
</gene>
<dbReference type="OrthoDB" id="2369695at2"/>
<sequence length="377" mass="43939">MNFADLLTYADIDHLKRMASHYGCERESHSKNGLITSLLYHLGGSSRLRGELDSLTPAQFRFLQQLCFDSRKLFSREDLLGKGRSAVDGGEETPRDLLILGLRKGWIFPGVTGRNRTLFEVPEDLRQRYLRLFAEVYRGQGEMSEPAVYRNEEGLLAEDLHSFLLFLARQEVRLTQDGAIYRQQQRQILKTFHVEEEPVEGKGWRFGFGRRYHQYPDRFSLLYDYAYYKGYILEEETEGVLRLSESGLGKIHNSNHDGEEGRELYRFWLRLYRKPIPRIAVVVKWIDLLAQGGWYRSREVKKVVGDWLDTYYYETGEDLFQRILKMMLHLGLARIGETSSGEQGLRMNVTGHRWVSGISGFSDRELDAKYLEVQPRG</sequence>
<keyword evidence="2" id="KW-1185">Reference proteome</keyword>
<organism evidence="1 2">
    <name type="scientific">Kroppenstedtia eburnea</name>
    <dbReference type="NCBI Taxonomy" id="714067"/>
    <lineage>
        <taxon>Bacteria</taxon>
        <taxon>Bacillati</taxon>
        <taxon>Bacillota</taxon>
        <taxon>Bacilli</taxon>
        <taxon>Bacillales</taxon>
        <taxon>Thermoactinomycetaceae</taxon>
        <taxon>Kroppenstedtia</taxon>
    </lineage>
</organism>
<dbReference type="RefSeq" id="WP_076522891.1">
    <property type="nucleotide sequence ID" value="NZ_CP048103.1"/>
</dbReference>
<name>A0A1N7IQ91_9BACL</name>
<dbReference type="Proteomes" id="UP000186795">
    <property type="component" value="Unassembled WGS sequence"/>
</dbReference>
<reference evidence="2" key="1">
    <citation type="submission" date="2017-01" db="EMBL/GenBank/DDBJ databases">
        <authorList>
            <person name="Varghese N."/>
            <person name="Submissions S."/>
        </authorList>
    </citation>
    <scope>NUCLEOTIDE SEQUENCE [LARGE SCALE GENOMIC DNA]</scope>
    <source>
        <strain evidence="2">DSM 45196</strain>
    </source>
</reference>
<proteinExistence type="predicted"/>
<evidence type="ECO:0000313" key="2">
    <source>
        <dbReference type="Proteomes" id="UP000186795"/>
    </source>
</evidence>
<accession>A0A1N7IQ91</accession>
<dbReference type="AlphaFoldDB" id="A0A1N7IQ91"/>
<evidence type="ECO:0000313" key="1">
    <source>
        <dbReference type="EMBL" id="SIS39227.1"/>
    </source>
</evidence>
<dbReference type="EMBL" id="FTOD01000001">
    <property type="protein sequence ID" value="SIS39227.1"/>
    <property type="molecule type" value="Genomic_DNA"/>
</dbReference>